<keyword evidence="3" id="KW-0687">Ribonucleoprotein</keyword>
<dbReference type="InterPro" id="IPR001787">
    <property type="entry name" value="Ribosomal_bL21"/>
</dbReference>
<dbReference type="OrthoDB" id="5994at2759"/>
<dbReference type="EMBL" id="CADEPI010000456">
    <property type="protein sequence ID" value="CAB3386128.1"/>
    <property type="molecule type" value="Genomic_DNA"/>
</dbReference>
<organism evidence="5 6">
    <name type="scientific">Cloeon dipterum</name>
    <dbReference type="NCBI Taxonomy" id="197152"/>
    <lineage>
        <taxon>Eukaryota</taxon>
        <taxon>Metazoa</taxon>
        <taxon>Ecdysozoa</taxon>
        <taxon>Arthropoda</taxon>
        <taxon>Hexapoda</taxon>
        <taxon>Insecta</taxon>
        <taxon>Pterygota</taxon>
        <taxon>Palaeoptera</taxon>
        <taxon>Ephemeroptera</taxon>
        <taxon>Pisciforma</taxon>
        <taxon>Baetidae</taxon>
        <taxon>Cloeon</taxon>
    </lineage>
</organism>
<dbReference type="Pfam" id="PF00829">
    <property type="entry name" value="Ribosomal_L21p"/>
    <property type="match status" value="1"/>
</dbReference>
<dbReference type="SUPFAM" id="SSF141091">
    <property type="entry name" value="L21p-like"/>
    <property type="match status" value="1"/>
</dbReference>
<dbReference type="PANTHER" id="PTHR21349">
    <property type="entry name" value="50S RIBOSOMAL PROTEIN L21"/>
    <property type="match status" value="1"/>
</dbReference>
<sequence>MNIVRNLSKKSSSCLDHLRGGQFVSLPSRFGIATTIRENSSNAAGPKLQVHEPVESKEKTALNETLRKINSKLAANAEGRLFAIIHVCGKQFRVTPEDLIAIEGHWAPDAGERIRLEKVLLLGSRDFTVVGKPLLPQELVSVEATVVEKSLSHTRIHFKKIPRGNYNRTHLHREPLTILRINYIKINEQLVSSKASE</sequence>
<evidence type="ECO:0000313" key="6">
    <source>
        <dbReference type="Proteomes" id="UP000494165"/>
    </source>
</evidence>
<dbReference type="InterPro" id="IPR028909">
    <property type="entry name" value="bL21-like"/>
</dbReference>
<reference evidence="5 6" key="1">
    <citation type="submission" date="2020-04" db="EMBL/GenBank/DDBJ databases">
        <authorList>
            <person name="Alioto T."/>
            <person name="Alioto T."/>
            <person name="Gomez Garrido J."/>
        </authorList>
    </citation>
    <scope>NUCLEOTIDE SEQUENCE [LARGE SCALE GENOMIC DNA]</scope>
</reference>
<evidence type="ECO:0000256" key="3">
    <source>
        <dbReference type="ARBA" id="ARBA00023274"/>
    </source>
</evidence>
<evidence type="ECO:0000256" key="4">
    <source>
        <dbReference type="ARBA" id="ARBA00044129"/>
    </source>
</evidence>
<comment type="similarity">
    <text evidence="1">Belongs to the bacterial ribosomal protein bL21 family.</text>
</comment>
<protein>
    <recommendedName>
        <fullName evidence="4">Large ribosomal subunit protein bL21m</fullName>
    </recommendedName>
</protein>
<dbReference type="GO" id="GO:0006412">
    <property type="term" value="P:translation"/>
    <property type="evidence" value="ECO:0007669"/>
    <property type="project" value="InterPro"/>
</dbReference>
<dbReference type="PANTHER" id="PTHR21349:SF0">
    <property type="entry name" value="LARGE RIBOSOMAL SUBUNIT PROTEIN BL21M"/>
    <property type="match status" value="1"/>
</dbReference>
<name>A0A8S1DZM5_9INSE</name>
<keyword evidence="2" id="KW-0689">Ribosomal protein</keyword>
<dbReference type="AlphaFoldDB" id="A0A8S1DZM5"/>
<keyword evidence="6" id="KW-1185">Reference proteome</keyword>
<accession>A0A8S1DZM5</accession>
<dbReference type="NCBIfam" id="TIGR00061">
    <property type="entry name" value="L21"/>
    <property type="match status" value="1"/>
</dbReference>
<evidence type="ECO:0000256" key="2">
    <source>
        <dbReference type="ARBA" id="ARBA00022980"/>
    </source>
</evidence>
<dbReference type="HAMAP" id="MF_01363">
    <property type="entry name" value="Ribosomal_bL21"/>
    <property type="match status" value="1"/>
</dbReference>
<dbReference type="GO" id="GO:0003723">
    <property type="term" value="F:RNA binding"/>
    <property type="evidence" value="ECO:0007669"/>
    <property type="project" value="InterPro"/>
</dbReference>
<dbReference type="InterPro" id="IPR036164">
    <property type="entry name" value="bL21-like_sf"/>
</dbReference>
<comment type="caution">
    <text evidence="5">The sequence shown here is derived from an EMBL/GenBank/DDBJ whole genome shotgun (WGS) entry which is preliminary data.</text>
</comment>
<dbReference type="Proteomes" id="UP000494165">
    <property type="component" value="Unassembled WGS sequence"/>
</dbReference>
<dbReference type="GO" id="GO:0005762">
    <property type="term" value="C:mitochondrial large ribosomal subunit"/>
    <property type="evidence" value="ECO:0007669"/>
    <property type="project" value="TreeGrafter"/>
</dbReference>
<evidence type="ECO:0000256" key="1">
    <source>
        <dbReference type="ARBA" id="ARBA00008563"/>
    </source>
</evidence>
<gene>
    <name evidence="5" type="ORF">CLODIP_2_CD01048</name>
</gene>
<evidence type="ECO:0000313" key="5">
    <source>
        <dbReference type="EMBL" id="CAB3386128.1"/>
    </source>
</evidence>
<dbReference type="GO" id="GO:0003735">
    <property type="term" value="F:structural constituent of ribosome"/>
    <property type="evidence" value="ECO:0007669"/>
    <property type="project" value="InterPro"/>
</dbReference>
<proteinExistence type="inferred from homology"/>